<sequence length="117" mass="13459">MKRFTTMKELRQSQLQGGVFGALRRALCGEQEIAGPAYNPDDDGSVWLLQKTDNDLSVAKTFGTPLMALPFEKILHHPEEEHFIAYVVRNNSRCDTLVIPDAEWLDDKWRTWLLDQL</sequence>
<gene>
    <name evidence="1" type="ORF">A7E75_03720</name>
</gene>
<dbReference type="OrthoDB" id="9988062at2"/>
<dbReference type="STRING" id="29542.A6070_12345"/>
<dbReference type="KEGG" id="pace:A6070_12345"/>
<evidence type="ECO:0000313" key="1">
    <source>
        <dbReference type="EMBL" id="APG24241.1"/>
    </source>
</evidence>
<dbReference type="AlphaFoldDB" id="A0A1L3GE72"/>
<name>A0A1L3GE72_SYNAC</name>
<reference evidence="1 2" key="1">
    <citation type="journal article" date="2017" name="Genome Announc.">
        <title>Complete Genome Sequences of Two Acetylene-Fermenting Pelobacter acetylenicus Strains.</title>
        <authorList>
            <person name="Sutton J.M."/>
            <person name="Baesman S.M."/>
            <person name="Fierst J.L."/>
            <person name="Poret-Peterson A.T."/>
            <person name="Oremland R.S."/>
            <person name="Dunlap D.S."/>
            <person name="Akob D.M."/>
        </authorList>
    </citation>
    <scope>NUCLEOTIDE SEQUENCE [LARGE SCALE GENOMIC DNA]</scope>
    <source>
        <strain evidence="1 2">DSM 3247</strain>
    </source>
</reference>
<proteinExistence type="predicted"/>
<keyword evidence="2" id="KW-1185">Reference proteome</keyword>
<protein>
    <submittedName>
        <fullName evidence="1">Uncharacterized protein</fullName>
    </submittedName>
</protein>
<organism evidence="1 2">
    <name type="scientific">Syntrophotalea acetylenica</name>
    <name type="common">Pelobacter acetylenicus</name>
    <dbReference type="NCBI Taxonomy" id="29542"/>
    <lineage>
        <taxon>Bacteria</taxon>
        <taxon>Pseudomonadati</taxon>
        <taxon>Thermodesulfobacteriota</taxon>
        <taxon>Desulfuromonadia</taxon>
        <taxon>Desulfuromonadales</taxon>
        <taxon>Syntrophotaleaceae</taxon>
        <taxon>Syntrophotalea</taxon>
    </lineage>
</organism>
<evidence type="ECO:0000313" key="2">
    <source>
        <dbReference type="Proteomes" id="UP000182264"/>
    </source>
</evidence>
<accession>A0A1L3GE72</accession>
<dbReference type="Proteomes" id="UP000182264">
    <property type="component" value="Chromosome"/>
</dbReference>
<dbReference type="EMBL" id="CP015518">
    <property type="protein sequence ID" value="APG24241.1"/>
    <property type="molecule type" value="Genomic_DNA"/>
</dbReference>
<dbReference type="RefSeq" id="WP_072286064.1">
    <property type="nucleotide sequence ID" value="NZ_CP015455.1"/>
</dbReference>